<dbReference type="GO" id="GO:0016709">
    <property type="term" value="F:oxidoreductase activity, acting on paired donors, with incorporation or reduction of molecular oxygen, NAD(P)H as one donor, and incorporation of one atom of oxygen"/>
    <property type="evidence" value="ECO:0007669"/>
    <property type="project" value="TreeGrafter"/>
</dbReference>
<proteinExistence type="inferred from homology"/>
<dbReference type="OrthoDB" id="2789670at2759"/>
<dbReference type="SUPFAM" id="SSF48264">
    <property type="entry name" value="Cytochrome P450"/>
    <property type="match status" value="1"/>
</dbReference>
<dbReference type="Pfam" id="PF00067">
    <property type="entry name" value="p450"/>
    <property type="match status" value="1"/>
</dbReference>
<organism evidence="9 10">
    <name type="scientific">Striga hermonthica</name>
    <name type="common">Purple witchweed</name>
    <name type="synonym">Buchnera hermonthica</name>
    <dbReference type="NCBI Taxonomy" id="68872"/>
    <lineage>
        <taxon>Eukaryota</taxon>
        <taxon>Viridiplantae</taxon>
        <taxon>Streptophyta</taxon>
        <taxon>Embryophyta</taxon>
        <taxon>Tracheophyta</taxon>
        <taxon>Spermatophyta</taxon>
        <taxon>Magnoliopsida</taxon>
        <taxon>eudicotyledons</taxon>
        <taxon>Gunneridae</taxon>
        <taxon>Pentapetalae</taxon>
        <taxon>asterids</taxon>
        <taxon>lamiids</taxon>
        <taxon>Lamiales</taxon>
        <taxon>Orobanchaceae</taxon>
        <taxon>Buchnereae</taxon>
        <taxon>Striga</taxon>
    </lineage>
</organism>
<dbReference type="GO" id="GO:0009707">
    <property type="term" value="C:chloroplast outer membrane"/>
    <property type="evidence" value="ECO:0007669"/>
    <property type="project" value="TreeGrafter"/>
</dbReference>
<dbReference type="PROSITE" id="PS00086">
    <property type="entry name" value="CYTOCHROME_P450"/>
    <property type="match status" value="1"/>
</dbReference>
<keyword evidence="10" id="KW-1185">Reference proteome</keyword>
<dbReference type="PRINTS" id="PR00463">
    <property type="entry name" value="EP450I"/>
</dbReference>
<keyword evidence="6" id="KW-0472">Membrane</keyword>
<dbReference type="PANTHER" id="PTHR47283:SF1">
    <property type="entry name" value="ENT-KAURENE OXIDASE, CHLOROPLASTIC"/>
    <property type="match status" value="1"/>
</dbReference>
<dbReference type="PANTHER" id="PTHR47283">
    <property type="entry name" value="ENT-KAURENE OXIDASE, CHLOROPLASTIC"/>
    <property type="match status" value="1"/>
</dbReference>
<sequence>MYSRRQAVMTTLINEQKKRISRGEEVNCYLDYLLFEEKTLSEQQRLMLLWEATFTSSDTVLVTTEWAMFELAKDPERQDRLYREIQSVCGNEKIMEKKLGEFPFLSAVFHETLRKYSPAPIVPPRYVHEDTQIGGYHIRAGTEIAINIFGCNMDKKVWENPECWNPERFLDEKYEMMDLHKTMAFGAGKRLCPGALMAMVVSCLTIGRLVQDFEWRLKDGEEENVDMIGLITQKLHPLQVLGVGSGELRFRDLRLWARFAGCGRWVRAWWCSTPMAVRRSWCWTMAQSVGLVGGLKVVRFRLSKEEVWDLLWCSGLWMPASWDCGFGD</sequence>
<dbReference type="PRINTS" id="PR00385">
    <property type="entry name" value="P450"/>
</dbReference>
<gene>
    <name evidence="9" type="ORF">SHERM_18026</name>
</gene>
<dbReference type="InterPro" id="IPR044225">
    <property type="entry name" value="KO_chloroplastic"/>
</dbReference>
<evidence type="ECO:0000313" key="10">
    <source>
        <dbReference type="Proteomes" id="UP001153555"/>
    </source>
</evidence>
<keyword evidence="3" id="KW-0812">Transmembrane</keyword>
<evidence type="ECO:0000256" key="4">
    <source>
        <dbReference type="ARBA" id="ARBA00022989"/>
    </source>
</evidence>
<comment type="similarity">
    <text evidence="2 8">Belongs to the cytochrome P450 family.</text>
</comment>
<evidence type="ECO:0000256" key="7">
    <source>
        <dbReference type="PIRSR" id="PIRSR602401-1"/>
    </source>
</evidence>
<dbReference type="GO" id="GO:0010241">
    <property type="term" value="P:ent-kaurene oxidation to kaurenoic acid"/>
    <property type="evidence" value="ECO:0007669"/>
    <property type="project" value="InterPro"/>
</dbReference>
<protein>
    <submittedName>
        <fullName evidence="9">Ent-kaurene oxidase- chloroplastic</fullName>
    </submittedName>
</protein>
<keyword evidence="7 8" id="KW-0349">Heme</keyword>
<reference evidence="9" key="1">
    <citation type="submission" date="2019-12" db="EMBL/GenBank/DDBJ databases">
        <authorList>
            <person name="Scholes J."/>
        </authorList>
    </citation>
    <scope>NUCLEOTIDE SEQUENCE</scope>
</reference>
<comment type="cofactor">
    <cofactor evidence="7">
        <name>heme</name>
        <dbReference type="ChEBI" id="CHEBI:30413"/>
    </cofactor>
</comment>
<keyword evidence="7 8" id="KW-0479">Metal-binding</keyword>
<dbReference type="GO" id="GO:0009686">
    <property type="term" value="P:gibberellin biosynthetic process"/>
    <property type="evidence" value="ECO:0007669"/>
    <property type="project" value="InterPro"/>
</dbReference>
<dbReference type="GO" id="GO:0005506">
    <property type="term" value="F:iron ion binding"/>
    <property type="evidence" value="ECO:0007669"/>
    <property type="project" value="InterPro"/>
</dbReference>
<evidence type="ECO:0000256" key="6">
    <source>
        <dbReference type="ARBA" id="ARBA00023136"/>
    </source>
</evidence>
<keyword evidence="7 8" id="KW-0408">Iron</keyword>
<accession>A0A9N7N1Q2</accession>
<evidence type="ECO:0000256" key="1">
    <source>
        <dbReference type="ARBA" id="ARBA00004167"/>
    </source>
</evidence>
<dbReference type="InterPro" id="IPR002401">
    <property type="entry name" value="Cyt_P450_E_grp-I"/>
</dbReference>
<evidence type="ECO:0000256" key="3">
    <source>
        <dbReference type="ARBA" id="ARBA00022692"/>
    </source>
</evidence>
<evidence type="ECO:0000313" key="9">
    <source>
        <dbReference type="EMBL" id="CAA0819653.1"/>
    </source>
</evidence>
<dbReference type="InterPro" id="IPR017972">
    <property type="entry name" value="Cyt_P450_CS"/>
</dbReference>
<dbReference type="InterPro" id="IPR001128">
    <property type="entry name" value="Cyt_P450"/>
</dbReference>
<dbReference type="EMBL" id="CACSLK010019251">
    <property type="protein sequence ID" value="CAA0819653.1"/>
    <property type="molecule type" value="Genomic_DNA"/>
</dbReference>
<name>A0A9N7N1Q2_STRHE</name>
<dbReference type="AlphaFoldDB" id="A0A9N7N1Q2"/>
<dbReference type="Proteomes" id="UP001153555">
    <property type="component" value="Unassembled WGS sequence"/>
</dbReference>
<evidence type="ECO:0000256" key="2">
    <source>
        <dbReference type="ARBA" id="ARBA00010617"/>
    </source>
</evidence>
<dbReference type="InterPro" id="IPR036396">
    <property type="entry name" value="Cyt_P450_sf"/>
</dbReference>
<dbReference type="GO" id="GO:0020037">
    <property type="term" value="F:heme binding"/>
    <property type="evidence" value="ECO:0007669"/>
    <property type="project" value="InterPro"/>
</dbReference>
<dbReference type="GO" id="GO:0052615">
    <property type="term" value="F:ent-kaurene oxidase activity"/>
    <property type="evidence" value="ECO:0007669"/>
    <property type="project" value="InterPro"/>
</dbReference>
<dbReference type="GO" id="GO:0005783">
    <property type="term" value="C:endoplasmic reticulum"/>
    <property type="evidence" value="ECO:0007669"/>
    <property type="project" value="TreeGrafter"/>
</dbReference>
<keyword evidence="5 8" id="KW-0560">Oxidoreductase</keyword>
<comment type="subcellular location">
    <subcellularLocation>
        <location evidence="1">Membrane</location>
        <topology evidence="1">Single-pass membrane protein</topology>
    </subcellularLocation>
</comment>
<keyword evidence="4" id="KW-1133">Transmembrane helix</keyword>
<evidence type="ECO:0000256" key="8">
    <source>
        <dbReference type="RuleBase" id="RU000461"/>
    </source>
</evidence>
<evidence type="ECO:0000256" key="5">
    <source>
        <dbReference type="ARBA" id="ARBA00023002"/>
    </source>
</evidence>
<feature type="binding site" description="axial binding residue" evidence="7">
    <location>
        <position position="192"/>
    </location>
    <ligand>
        <name>heme</name>
        <dbReference type="ChEBI" id="CHEBI:30413"/>
    </ligand>
    <ligandPart>
        <name>Fe</name>
        <dbReference type="ChEBI" id="CHEBI:18248"/>
    </ligandPart>
</feature>
<keyword evidence="8" id="KW-0503">Monooxygenase</keyword>
<comment type="caution">
    <text evidence="9">The sequence shown here is derived from an EMBL/GenBank/DDBJ whole genome shotgun (WGS) entry which is preliminary data.</text>
</comment>
<dbReference type="Gene3D" id="1.10.630.10">
    <property type="entry name" value="Cytochrome P450"/>
    <property type="match status" value="1"/>
</dbReference>